<feature type="chain" id="PRO_5017945819" description="Secreted protein" evidence="1">
    <location>
        <begin position="19"/>
        <end position="132"/>
    </location>
</feature>
<gene>
    <name evidence="2" type="ORF">P167DRAFT_326892</name>
</gene>
<evidence type="ECO:0000313" key="2">
    <source>
        <dbReference type="EMBL" id="RPB09031.1"/>
    </source>
</evidence>
<evidence type="ECO:0000256" key="1">
    <source>
        <dbReference type="SAM" id="SignalP"/>
    </source>
</evidence>
<dbReference type="Proteomes" id="UP000277580">
    <property type="component" value="Unassembled WGS sequence"/>
</dbReference>
<sequence>MACRGTRVLWSLWNCSCALPCSTIGREHSKYPSYIPGEYTYPHHIHQQLQPSFLSLAPSSARGEREEKKKNAIMYQLNMYLYKIFFLSFPALLRLLNPAQILVASYSTLVVHPPSLLSPQKNLDQNPDPGRH</sequence>
<feature type="signal peptide" evidence="1">
    <location>
        <begin position="1"/>
        <end position="18"/>
    </location>
</feature>
<keyword evidence="3" id="KW-1185">Reference proteome</keyword>
<reference evidence="2 3" key="1">
    <citation type="journal article" date="2018" name="Nat. Ecol. Evol.">
        <title>Pezizomycetes genomes reveal the molecular basis of ectomycorrhizal truffle lifestyle.</title>
        <authorList>
            <person name="Murat C."/>
            <person name="Payen T."/>
            <person name="Noel B."/>
            <person name="Kuo A."/>
            <person name="Morin E."/>
            <person name="Chen J."/>
            <person name="Kohler A."/>
            <person name="Krizsan K."/>
            <person name="Balestrini R."/>
            <person name="Da Silva C."/>
            <person name="Montanini B."/>
            <person name="Hainaut M."/>
            <person name="Levati E."/>
            <person name="Barry K.W."/>
            <person name="Belfiori B."/>
            <person name="Cichocki N."/>
            <person name="Clum A."/>
            <person name="Dockter R.B."/>
            <person name="Fauchery L."/>
            <person name="Guy J."/>
            <person name="Iotti M."/>
            <person name="Le Tacon F."/>
            <person name="Lindquist E.A."/>
            <person name="Lipzen A."/>
            <person name="Malagnac F."/>
            <person name="Mello A."/>
            <person name="Molinier V."/>
            <person name="Miyauchi S."/>
            <person name="Poulain J."/>
            <person name="Riccioni C."/>
            <person name="Rubini A."/>
            <person name="Sitrit Y."/>
            <person name="Splivallo R."/>
            <person name="Traeger S."/>
            <person name="Wang M."/>
            <person name="Zifcakova L."/>
            <person name="Wipf D."/>
            <person name="Zambonelli A."/>
            <person name="Paolocci F."/>
            <person name="Nowrousian M."/>
            <person name="Ottonello S."/>
            <person name="Baldrian P."/>
            <person name="Spatafora J.W."/>
            <person name="Henrissat B."/>
            <person name="Nagy L.G."/>
            <person name="Aury J.M."/>
            <person name="Wincker P."/>
            <person name="Grigoriev I.V."/>
            <person name="Bonfante P."/>
            <person name="Martin F.M."/>
        </authorList>
    </citation>
    <scope>NUCLEOTIDE SEQUENCE [LARGE SCALE GENOMIC DNA]</scope>
    <source>
        <strain evidence="2 3">CCBAS932</strain>
    </source>
</reference>
<name>A0A3N4KL23_9PEZI</name>
<protein>
    <recommendedName>
        <fullName evidence="4">Secreted protein</fullName>
    </recommendedName>
</protein>
<dbReference type="EMBL" id="ML119156">
    <property type="protein sequence ID" value="RPB09031.1"/>
    <property type="molecule type" value="Genomic_DNA"/>
</dbReference>
<dbReference type="InParanoid" id="A0A3N4KL23"/>
<evidence type="ECO:0000313" key="3">
    <source>
        <dbReference type="Proteomes" id="UP000277580"/>
    </source>
</evidence>
<accession>A0A3N4KL23</accession>
<dbReference type="AlphaFoldDB" id="A0A3N4KL23"/>
<organism evidence="2 3">
    <name type="scientific">Morchella conica CCBAS932</name>
    <dbReference type="NCBI Taxonomy" id="1392247"/>
    <lineage>
        <taxon>Eukaryota</taxon>
        <taxon>Fungi</taxon>
        <taxon>Dikarya</taxon>
        <taxon>Ascomycota</taxon>
        <taxon>Pezizomycotina</taxon>
        <taxon>Pezizomycetes</taxon>
        <taxon>Pezizales</taxon>
        <taxon>Morchellaceae</taxon>
        <taxon>Morchella</taxon>
    </lineage>
</organism>
<keyword evidence="1" id="KW-0732">Signal</keyword>
<proteinExistence type="predicted"/>
<evidence type="ECO:0008006" key="4">
    <source>
        <dbReference type="Google" id="ProtNLM"/>
    </source>
</evidence>